<dbReference type="OrthoDB" id="6079986at2"/>
<dbReference type="InterPro" id="IPR045214">
    <property type="entry name" value="Surf1/Surf4"/>
</dbReference>
<evidence type="ECO:0000256" key="6">
    <source>
        <dbReference type="RuleBase" id="RU363076"/>
    </source>
</evidence>
<dbReference type="Pfam" id="PF02104">
    <property type="entry name" value="SURF1"/>
    <property type="match status" value="1"/>
</dbReference>
<evidence type="ECO:0000313" key="8">
    <source>
        <dbReference type="Proteomes" id="UP000248014"/>
    </source>
</evidence>
<evidence type="ECO:0000313" key="7">
    <source>
        <dbReference type="EMBL" id="PXW79292.1"/>
    </source>
</evidence>
<keyword evidence="3 6" id="KW-0812">Transmembrane</keyword>
<feature type="transmembrane region" description="Helical" evidence="6">
    <location>
        <begin position="164"/>
        <end position="186"/>
    </location>
</feature>
<protein>
    <recommendedName>
        <fullName evidence="6">SURF1-like protein</fullName>
    </recommendedName>
</protein>
<dbReference type="PANTHER" id="PTHR23427:SF2">
    <property type="entry name" value="SURFEIT LOCUS PROTEIN 1"/>
    <property type="match status" value="1"/>
</dbReference>
<evidence type="ECO:0000256" key="3">
    <source>
        <dbReference type="ARBA" id="ARBA00022692"/>
    </source>
</evidence>
<evidence type="ECO:0000256" key="4">
    <source>
        <dbReference type="ARBA" id="ARBA00022989"/>
    </source>
</evidence>
<evidence type="ECO:0000256" key="2">
    <source>
        <dbReference type="ARBA" id="ARBA00007165"/>
    </source>
</evidence>
<keyword evidence="5 6" id="KW-0472">Membrane</keyword>
<dbReference type="AlphaFoldDB" id="A0A2V3VBW7"/>
<dbReference type="GO" id="GO:0005886">
    <property type="term" value="C:plasma membrane"/>
    <property type="evidence" value="ECO:0007669"/>
    <property type="project" value="UniProtKB-SubCell"/>
</dbReference>
<feature type="transmembrane region" description="Helical" evidence="6">
    <location>
        <begin position="7"/>
        <end position="27"/>
    </location>
</feature>
<comment type="similarity">
    <text evidence="2 6">Belongs to the SURF1 family.</text>
</comment>
<reference evidence="7 8" key="1">
    <citation type="submission" date="2018-05" db="EMBL/GenBank/DDBJ databases">
        <title>Genomic Encyclopedia of Type Strains, Phase IV (KMG-IV): sequencing the most valuable type-strain genomes for metagenomic binning, comparative biology and taxonomic classification.</title>
        <authorList>
            <person name="Goeker M."/>
        </authorList>
    </citation>
    <scope>NUCLEOTIDE SEQUENCE [LARGE SCALE GENOMIC DNA]</scope>
    <source>
        <strain evidence="7 8">DSM 3183</strain>
    </source>
</reference>
<dbReference type="PROSITE" id="PS50895">
    <property type="entry name" value="SURF1"/>
    <property type="match status" value="1"/>
</dbReference>
<keyword evidence="6" id="KW-1003">Cell membrane</keyword>
<accession>A0A2V3VBW7</accession>
<comment type="subcellular location">
    <subcellularLocation>
        <location evidence="6">Cell membrane</location>
        <topology evidence="6">Multi-pass membrane protein</topology>
    </subcellularLocation>
    <subcellularLocation>
        <location evidence="1">Membrane</location>
    </subcellularLocation>
</comment>
<evidence type="ECO:0000256" key="1">
    <source>
        <dbReference type="ARBA" id="ARBA00004370"/>
    </source>
</evidence>
<dbReference type="PANTHER" id="PTHR23427">
    <property type="entry name" value="SURFEIT LOCUS PROTEIN"/>
    <property type="match status" value="1"/>
</dbReference>
<comment type="caution">
    <text evidence="7">The sequence shown here is derived from an EMBL/GenBank/DDBJ whole genome shotgun (WGS) entry which is preliminary data.</text>
</comment>
<proteinExistence type="inferred from homology"/>
<sequence>MKKMPFWPTLIVGIAIAIMIGLGVWQLQRMAWKEALLAEYKAAGDQPPLAWPSVPDPEALPLYRNSSVNCLEVTGWRSASGRSATGASGWVHIASCRTGAEGPGAQVVAGWSQRPDDPAWTGGKVTGVIAPDSAALIRLVAAPPVTGLQAVQRPSPEDIPNNHWAYAVQWFLFAAIAAVIYGLAVARRTRSPSSV</sequence>
<gene>
    <name evidence="7" type="ORF">C7451_101357</name>
</gene>
<dbReference type="CDD" id="cd06662">
    <property type="entry name" value="SURF1"/>
    <property type="match status" value="1"/>
</dbReference>
<keyword evidence="4 6" id="KW-1133">Transmembrane helix</keyword>
<keyword evidence="8" id="KW-1185">Reference proteome</keyword>
<dbReference type="EMBL" id="QJJM01000001">
    <property type="protein sequence ID" value="PXW79292.1"/>
    <property type="molecule type" value="Genomic_DNA"/>
</dbReference>
<dbReference type="RefSeq" id="WP_110297241.1">
    <property type="nucleotide sequence ID" value="NZ_QJJM01000001.1"/>
</dbReference>
<organism evidence="7 8">
    <name type="scientific">Blastomonas natatoria</name>
    <dbReference type="NCBI Taxonomy" id="34015"/>
    <lineage>
        <taxon>Bacteria</taxon>
        <taxon>Pseudomonadati</taxon>
        <taxon>Pseudomonadota</taxon>
        <taxon>Alphaproteobacteria</taxon>
        <taxon>Sphingomonadales</taxon>
        <taxon>Sphingomonadaceae</taxon>
        <taxon>Blastomonas</taxon>
    </lineage>
</organism>
<dbReference type="InterPro" id="IPR002994">
    <property type="entry name" value="Surf1/Shy1"/>
</dbReference>
<name>A0A2V3VBW7_9SPHN</name>
<evidence type="ECO:0000256" key="5">
    <source>
        <dbReference type="ARBA" id="ARBA00023136"/>
    </source>
</evidence>
<dbReference type="Proteomes" id="UP000248014">
    <property type="component" value="Unassembled WGS sequence"/>
</dbReference>